<dbReference type="GO" id="GO:0016301">
    <property type="term" value="F:kinase activity"/>
    <property type="evidence" value="ECO:0007669"/>
    <property type="project" value="UniProtKB-KW"/>
</dbReference>
<evidence type="ECO:0000313" key="2">
    <source>
        <dbReference type="EMBL" id="KAK4435527.1"/>
    </source>
</evidence>
<keyword evidence="3" id="KW-1185">Reference proteome</keyword>
<evidence type="ECO:0000256" key="1">
    <source>
        <dbReference type="PIRSR" id="PIRSR002703-1"/>
    </source>
</evidence>
<feature type="disulfide bond" evidence="1">
    <location>
        <begin position="87"/>
        <end position="148"/>
    </location>
</feature>
<dbReference type="Proteomes" id="UP001293254">
    <property type="component" value="Unassembled WGS sequence"/>
</dbReference>
<dbReference type="PROSITE" id="PS51367">
    <property type="entry name" value="THAUMATIN_2"/>
    <property type="match status" value="1"/>
</dbReference>
<feature type="disulfide bond" evidence="1">
    <location>
        <begin position="115"/>
        <end position="124"/>
    </location>
</feature>
<sequence>MARQSLGSDHHCGNLSGGNFSCLTGYCGTGKVECDWYSPTSTTLVEFQLDGSQGMDFYVLSLVNGFNLPILVVPEGDSRDNCTSVRCVADLNERCPSELRVTTAGGERVACKSACQAFGENRYCCTGEYAGHDKCRPNQYTQVFEKACPEASSSLHDRAASLVSCAGADYTITFCPSSNAR</sequence>
<dbReference type="EMBL" id="JACGWO010000002">
    <property type="protein sequence ID" value="KAK4435527.1"/>
    <property type="molecule type" value="Genomic_DNA"/>
</dbReference>
<dbReference type="InterPro" id="IPR001938">
    <property type="entry name" value="Thaumatin"/>
</dbReference>
<reference evidence="2" key="1">
    <citation type="submission" date="2020-06" db="EMBL/GenBank/DDBJ databases">
        <authorList>
            <person name="Li T."/>
            <person name="Hu X."/>
            <person name="Zhang T."/>
            <person name="Song X."/>
            <person name="Zhang H."/>
            <person name="Dai N."/>
            <person name="Sheng W."/>
            <person name="Hou X."/>
            <person name="Wei L."/>
        </authorList>
    </citation>
    <scope>NUCLEOTIDE SEQUENCE</scope>
    <source>
        <strain evidence="2">3651</strain>
        <tissue evidence="2">Leaf</tissue>
    </source>
</reference>
<dbReference type="SMART" id="SM00205">
    <property type="entry name" value="THN"/>
    <property type="match status" value="1"/>
</dbReference>
<evidence type="ECO:0000313" key="3">
    <source>
        <dbReference type="Proteomes" id="UP001293254"/>
    </source>
</evidence>
<dbReference type="InterPro" id="IPR037176">
    <property type="entry name" value="Osmotin/thaumatin-like_sf"/>
</dbReference>
<dbReference type="Gene3D" id="2.60.110.10">
    <property type="entry name" value="Thaumatin"/>
    <property type="match status" value="1"/>
</dbReference>
<keyword evidence="1" id="KW-1015">Disulfide bond</keyword>
<dbReference type="PIRSF" id="PIRSF002703">
    <property type="entry name" value="Thaumatin"/>
    <property type="match status" value="1"/>
</dbReference>
<comment type="caution">
    <text evidence="2">The sequence shown here is derived from an EMBL/GenBank/DDBJ whole genome shotgun (WGS) entry which is preliminary data.</text>
</comment>
<name>A0AAE2CV03_9LAMI</name>
<keyword evidence="2" id="KW-0418">Kinase</keyword>
<dbReference type="PRINTS" id="PR00347">
    <property type="entry name" value="THAUMATIN"/>
</dbReference>
<gene>
    <name evidence="2" type="ORF">Salat_0716200</name>
</gene>
<feature type="disulfide bond" evidence="1">
    <location>
        <begin position="82"/>
        <end position="165"/>
    </location>
</feature>
<feature type="disulfide bond" evidence="1">
    <location>
        <begin position="95"/>
        <end position="111"/>
    </location>
</feature>
<feature type="disulfide bond" evidence="1">
    <location>
        <begin position="27"/>
        <end position="34"/>
    </location>
</feature>
<dbReference type="SUPFAM" id="SSF49870">
    <property type="entry name" value="Osmotin, thaumatin-like protein"/>
    <property type="match status" value="1"/>
</dbReference>
<keyword evidence="2" id="KW-0675">Receptor</keyword>
<dbReference type="AlphaFoldDB" id="A0AAE2CV03"/>
<dbReference type="PANTHER" id="PTHR31048">
    <property type="entry name" value="OS03G0233200 PROTEIN"/>
    <property type="match status" value="1"/>
</dbReference>
<protein>
    <submittedName>
        <fullName evidence="2">PR5-like receptor kinase</fullName>
    </submittedName>
</protein>
<feature type="disulfide bond" evidence="1">
    <location>
        <begin position="125"/>
        <end position="135"/>
    </location>
</feature>
<proteinExistence type="predicted"/>
<organism evidence="2 3">
    <name type="scientific">Sesamum alatum</name>
    <dbReference type="NCBI Taxonomy" id="300844"/>
    <lineage>
        <taxon>Eukaryota</taxon>
        <taxon>Viridiplantae</taxon>
        <taxon>Streptophyta</taxon>
        <taxon>Embryophyta</taxon>
        <taxon>Tracheophyta</taxon>
        <taxon>Spermatophyta</taxon>
        <taxon>Magnoliopsida</taxon>
        <taxon>eudicotyledons</taxon>
        <taxon>Gunneridae</taxon>
        <taxon>Pentapetalae</taxon>
        <taxon>asterids</taxon>
        <taxon>lamiids</taxon>
        <taxon>Lamiales</taxon>
        <taxon>Pedaliaceae</taxon>
        <taxon>Sesamum</taxon>
    </lineage>
</organism>
<keyword evidence="2" id="KW-0808">Transferase</keyword>
<reference evidence="2" key="2">
    <citation type="journal article" date="2024" name="Plant">
        <title>Genomic evolution and insights into agronomic trait innovations of Sesamum species.</title>
        <authorList>
            <person name="Miao H."/>
            <person name="Wang L."/>
            <person name="Qu L."/>
            <person name="Liu H."/>
            <person name="Sun Y."/>
            <person name="Le M."/>
            <person name="Wang Q."/>
            <person name="Wei S."/>
            <person name="Zheng Y."/>
            <person name="Lin W."/>
            <person name="Duan Y."/>
            <person name="Cao H."/>
            <person name="Xiong S."/>
            <person name="Wang X."/>
            <person name="Wei L."/>
            <person name="Li C."/>
            <person name="Ma Q."/>
            <person name="Ju M."/>
            <person name="Zhao R."/>
            <person name="Li G."/>
            <person name="Mu C."/>
            <person name="Tian Q."/>
            <person name="Mei H."/>
            <person name="Zhang T."/>
            <person name="Gao T."/>
            <person name="Zhang H."/>
        </authorList>
    </citation>
    <scope>NUCLEOTIDE SEQUENCE</scope>
    <source>
        <strain evidence="2">3651</strain>
    </source>
</reference>
<dbReference type="Pfam" id="PF00314">
    <property type="entry name" value="Thaumatin"/>
    <property type="match status" value="1"/>
</dbReference>
<feature type="disulfide bond" evidence="1">
    <location>
        <begin position="12"/>
        <end position="22"/>
    </location>
</feature>
<accession>A0AAE2CV03</accession>